<evidence type="ECO:0000259" key="1">
    <source>
        <dbReference type="Pfam" id="PF07969"/>
    </source>
</evidence>
<dbReference type="PANTHER" id="PTHR22642:SF2">
    <property type="entry name" value="PROTEIN LONG AFTER FAR-RED 3"/>
    <property type="match status" value="1"/>
</dbReference>
<proteinExistence type="predicted"/>
<gene>
    <name evidence="2" type="ORF">MRS75_13995</name>
</gene>
<dbReference type="InterPro" id="IPR033932">
    <property type="entry name" value="YtcJ-like"/>
</dbReference>
<dbReference type="Proteomes" id="UP001161580">
    <property type="component" value="Unassembled WGS sequence"/>
</dbReference>
<dbReference type="RefSeq" id="WP_311787454.1">
    <property type="nucleotide sequence ID" value="NZ_JALDYY010000009.1"/>
</dbReference>
<keyword evidence="3" id="KW-1185">Reference proteome</keyword>
<evidence type="ECO:0000313" key="3">
    <source>
        <dbReference type="Proteomes" id="UP001161580"/>
    </source>
</evidence>
<dbReference type="Gene3D" id="3.10.310.70">
    <property type="match status" value="1"/>
</dbReference>
<dbReference type="PANTHER" id="PTHR22642">
    <property type="entry name" value="IMIDAZOLONEPROPIONASE"/>
    <property type="match status" value="1"/>
</dbReference>
<dbReference type="InterPro" id="IPR013108">
    <property type="entry name" value="Amidohydro_3"/>
</dbReference>
<name>A0AAE3QCG2_9HYPH</name>
<dbReference type="Pfam" id="PF07969">
    <property type="entry name" value="Amidohydro_3"/>
    <property type="match status" value="1"/>
</dbReference>
<dbReference type="EMBL" id="JALDYZ010000007">
    <property type="protein sequence ID" value="MDI7923192.1"/>
    <property type="molecule type" value="Genomic_DNA"/>
</dbReference>
<dbReference type="GO" id="GO:0016810">
    <property type="term" value="F:hydrolase activity, acting on carbon-nitrogen (but not peptide) bonds"/>
    <property type="evidence" value="ECO:0007669"/>
    <property type="project" value="InterPro"/>
</dbReference>
<dbReference type="AlphaFoldDB" id="A0AAE3QCG2"/>
<feature type="domain" description="Amidohydrolase 3" evidence="1">
    <location>
        <begin position="51"/>
        <end position="537"/>
    </location>
</feature>
<protein>
    <submittedName>
        <fullName evidence="2">Amidohydrolase</fullName>
    </submittedName>
</protein>
<dbReference type="CDD" id="cd01300">
    <property type="entry name" value="YtcJ_like"/>
    <property type="match status" value="1"/>
</dbReference>
<dbReference type="Gene3D" id="2.30.40.10">
    <property type="entry name" value="Urease, subunit C, domain 1"/>
    <property type="match status" value="1"/>
</dbReference>
<dbReference type="SUPFAM" id="SSF51338">
    <property type="entry name" value="Composite domain of metallo-dependent hydrolases"/>
    <property type="match status" value="1"/>
</dbReference>
<evidence type="ECO:0000313" key="2">
    <source>
        <dbReference type="EMBL" id="MDI7923192.1"/>
    </source>
</evidence>
<sequence>MLRPELIVVNANIVTMDPLTPRAEALAVVGGRVAALGSTAEIAAFGEATTRIVDAGGRLVLPGFQDTHIHLQDSGYHYGMTAALDDARTPEDLQQILRDFAAGNGGSWVNGVGWYTGIFTEHNLDRHVLDAVVPDRPCFILASDGHNACINTRACEAVGLVRGTADPHNGHFVLDADGVPTGMLHEDAVKWVEDRMPEVSDADYADGVRYGQALCNRNGITGVLDALVEERHARVYKGLAERGELTVRICATAKVFPHEETASALARVDELRCNNAHEMFRIHSAKFFLDGVIENRTAVMLDDYSDAIGGNAPLMFGHAQVKELFTAFDAARYQIHVHVIGDGAVRAALDGLEAARDRNGLWPSLHQLAHIQCIDPSDIPRFRELGAVANVQALWARHEPSVTDVALPMVGEARGKWMYAFRSLIDAGADWTLSSDWGVSTLNPFQIMETALTRQPPRKEGDHPVFLPEQRLTREECIKGYTVNAARTAWREASTGSLSVGKYADIIILDRDILTCDPYDIGDTEVLLTLLGGREVHRAEGFAG</sequence>
<organism evidence="2 3">
    <name type="scientific">Ferirhizobium litorale</name>
    <dbReference type="NCBI Taxonomy" id="2927786"/>
    <lineage>
        <taxon>Bacteria</taxon>
        <taxon>Pseudomonadati</taxon>
        <taxon>Pseudomonadota</taxon>
        <taxon>Alphaproteobacteria</taxon>
        <taxon>Hyphomicrobiales</taxon>
        <taxon>Rhizobiaceae</taxon>
        <taxon>Ferirhizobium</taxon>
    </lineage>
</organism>
<dbReference type="InterPro" id="IPR011059">
    <property type="entry name" value="Metal-dep_hydrolase_composite"/>
</dbReference>
<dbReference type="Gene3D" id="3.20.20.140">
    <property type="entry name" value="Metal-dependent hydrolases"/>
    <property type="match status" value="1"/>
</dbReference>
<dbReference type="InterPro" id="IPR032466">
    <property type="entry name" value="Metal_Hydrolase"/>
</dbReference>
<reference evidence="2" key="1">
    <citation type="submission" date="2022-03" db="EMBL/GenBank/DDBJ databases">
        <title>Fererhizobium litorale gen. nov., sp. nov., isolated from sandy sediments of the Sea of Japan seashore.</title>
        <authorList>
            <person name="Romanenko L."/>
            <person name="Kurilenko V."/>
            <person name="Otstavnykh N."/>
            <person name="Svetashev V."/>
            <person name="Tekutyeva L."/>
            <person name="Isaeva M."/>
            <person name="Mikhailov V."/>
        </authorList>
    </citation>
    <scope>NUCLEOTIDE SEQUENCE</scope>
    <source>
        <strain evidence="2">KMM 9576</strain>
    </source>
</reference>
<comment type="caution">
    <text evidence="2">The sequence shown here is derived from an EMBL/GenBank/DDBJ whole genome shotgun (WGS) entry which is preliminary data.</text>
</comment>
<dbReference type="SUPFAM" id="SSF51556">
    <property type="entry name" value="Metallo-dependent hydrolases"/>
    <property type="match status" value="1"/>
</dbReference>
<accession>A0AAE3QCG2</accession>